<keyword evidence="2" id="KW-0680">Restriction system</keyword>
<dbReference type="SUPFAM" id="SSF116734">
    <property type="entry name" value="DNA methylase specificity domain"/>
    <property type="match status" value="2"/>
</dbReference>
<dbReference type="Pfam" id="PF01420">
    <property type="entry name" value="Methylase_S"/>
    <property type="match status" value="1"/>
</dbReference>
<dbReference type="PANTHER" id="PTHR30408">
    <property type="entry name" value="TYPE-1 RESTRICTION ENZYME ECOKI SPECIFICITY PROTEIN"/>
    <property type="match status" value="1"/>
</dbReference>
<dbReference type="OrthoDB" id="667970at2"/>
<dbReference type="InterPro" id="IPR000055">
    <property type="entry name" value="Restrct_endonuc_typeI_TRD"/>
</dbReference>
<gene>
    <name evidence="5" type="ORF">E0F88_32980</name>
</gene>
<feature type="domain" description="Type I restriction modification DNA specificity" evidence="4">
    <location>
        <begin position="80"/>
        <end position="254"/>
    </location>
</feature>
<keyword evidence="5" id="KW-0255">Endonuclease</keyword>
<keyword evidence="5" id="KW-0378">Hydrolase</keyword>
<comment type="similarity">
    <text evidence="1">Belongs to the type-I restriction system S methylase family.</text>
</comment>
<accession>A0A4R5D459</accession>
<keyword evidence="6" id="KW-1185">Reference proteome</keyword>
<name>A0A4R5D459_9BACT</name>
<dbReference type="PANTHER" id="PTHR30408:SF12">
    <property type="entry name" value="TYPE I RESTRICTION ENZYME MJAVIII SPECIFICITY SUBUNIT"/>
    <property type="match status" value="1"/>
</dbReference>
<dbReference type="GO" id="GO:0003677">
    <property type="term" value="F:DNA binding"/>
    <property type="evidence" value="ECO:0007669"/>
    <property type="project" value="UniProtKB-KW"/>
</dbReference>
<keyword evidence="5" id="KW-0540">Nuclease</keyword>
<evidence type="ECO:0000313" key="6">
    <source>
        <dbReference type="Proteomes" id="UP000294850"/>
    </source>
</evidence>
<dbReference type="GO" id="GO:0004519">
    <property type="term" value="F:endonuclease activity"/>
    <property type="evidence" value="ECO:0007669"/>
    <property type="project" value="UniProtKB-KW"/>
</dbReference>
<evidence type="ECO:0000259" key="4">
    <source>
        <dbReference type="Pfam" id="PF01420"/>
    </source>
</evidence>
<dbReference type="EMBL" id="SMFL01000028">
    <property type="protein sequence ID" value="TDE08179.1"/>
    <property type="molecule type" value="Genomic_DNA"/>
</dbReference>
<dbReference type="CDD" id="cd17283">
    <property type="entry name" value="RMtype1_S_Hpy180ORF7835P_TRD2-CR2_like"/>
    <property type="match status" value="1"/>
</dbReference>
<evidence type="ECO:0000313" key="5">
    <source>
        <dbReference type="EMBL" id="TDE08179.1"/>
    </source>
</evidence>
<sequence>MKNFAGSSRKDPNITSKNVGDFPFLKIPLPEQKAIAKLLSLMDSTINQNNELITQKELRKKWLMQNLLTGKKRLKGFGGEWKEEKLISVADIRRGASPRPIQDTKWFNSKGRGWIRISDVTKSHFYLNSTTQYLSDAGADRSVKVDRGDLIMSICATIGIPVIVNIPACIHDGFVLFRNYERRLTTFFLYYFIQYISEKLSGEGQPGTQKNLNTSIVGNIRLLLPSIKEQVAITQVLQAADKEIQLLKTKTEKLREQKKGMMQLLLTGKKRLKLNNNEDNRNRN</sequence>
<dbReference type="AlphaFoldDB" id="A0A4R5D459"/>
<dbReference type="Gene3D" id="1.10.287.1120">
    <property type="entry name" value="Bipartite methylase S protein"/>
    <property type="match status" value="1"/>
</dbReference>
<evidence type="ECO:0000256" key="1">
    <source>
        <dbReference type="ARBA" id="ARBA00010923"/>
    </source>
</evidence>
<evidence type="ECO:0000256" key="3">
    <source>
        <dbReference type="ARBA" id="ARBA00023125"/>
    </source>
</evidence>
<proteinExistence type="inferred from homology"/>
<dbReference type="GO" id="GO:0009307">
    <property type="term" value="P:DNA restriction-modification system"/>
    <property type="evidence" value="ECO:0007669"/>
    <property type="project" value="UniProtKB-KW"/>
</dbReference>
<dbReference type="Gene3D" id="3.90.220.20">
    <property type="entry name" value="DNA methylase specificity domains"/>
    <property type="match status" value="2"/>
</dbReference>
<organism evidence="5 6">
    <name type="scientific">Dyadobacter psychrotolerans</name>
    <dbReference type="NCBI Taxonomy" id="2541721"/>
    <lineage>
        <taxon>Bacteria</taxon>
        <taxon>Pseudomonadati</taxon>
        <taxon>Bacteroidota</taxon>
        <taxon>Cytophagia</taxon>
        <taxon>Cytophagales</taxon>
        <taxon>Spirosomataceae</taxon>
        <taxon>Dyadobacter</taxon>
    </lineage>
</organism>
<keyword evidence="3" id="KW-0238">DNA-binding</keyword>
<dbReference type="RefSeq" id="WP_131962975.1">
    <property type="nucleotide sequence ID" value="NZ_SMFL01000028.1"/>
</dbReference>
<protein>
    <submittedName>
        <fullName evidence="5">Restriction endonuclease subunit S</fullName>
    </submittedName>
</protein>
<comment type="caution">
    <text evidence="5">The sequence shown here is derived from an EMBL/GenBank/DDBJ whole genome shotgun (WGS) entry which is preliminary data.</text>
</comment>
<evidence type="ECO:0000256" key="2">
    <source>
        <dbReference type="ARBA" id="ARBA00022747"/>
    </source>
</evidence>
<dbReference type="Proteomes" id="UP000294850">
    <property type="component" value="Unassembled WGS sequence"/>
</dbReference>
<reference evidence="5 6" key="1">
    <citation type="submission" date="2019-03" db="EMBL/GenBank/DDBJ databases">
        <title>Dyadobacter AR-3-6 sp. nov., isolated from arctic soil.</title>
        <authorList>
            <person name="Chaudhary D.K."/>
        </authorList>
    </citation>
    <scope>NUCLEOTIDE SEQUENCE [LARGE SCALE GENOMIC DNA]</scope>
    <source>
        <strain evidence="5 6">AR-3-6</strain>
    </source>
</reference>
<dbReference type="InterPro" id="IPR052021">
    <property type="entry name" value="Type-I_RS_S_subunit"/>
</dbReference>
<dbReference type="InterPro" id="IPR044946">
    <property type="entry name" value="Restrct_endonuc_typeI_TRD_sf"/>
</dbReference>